<keyword evidence="3" id="KW-0342">GTP-binding</keyword>
<evidence type="ECO:0000256" key="1">
    <source>
        <dbReference type="ARBA" id="ARBA00006270"/>
    </source>
</evidence>
<proteinExistence type="inferred from homology"/>
<dbReference type="EMBL" id="KN669660">
    <property type="protein sequence ID" value="KHN03894.1"/>
    <property type="molecule type" value="Genomic_DNA"/>
</dbReference>
<dbReference type="Gene3D" id="3.40.50.300">
    <property type="entry name" value="P-loop containing nucleotide triphosphate hydrolases"/>
    <property type="match status" value="1"/>
</dbReference>
<comment type="subcellular location">
    <subcellularLocation>
        <location evidence="4">Endomembrane system</location>
        <topology evidence="4">Lipid-anchor</topology>
    </subcellularLocation>
</comment>
<organism evidence="5">
    <name type="scientific">Glycine soja</name>
    <name type="common">Wild soybean</name>
    <dbReference type="NCBI Taxonomy" id="3848"/>
    <lineage>
        <taxon>Eukaryota</taxon>
        <taxon>Viridiplantae</taxon>
        <taxon>Streptophyta</taxon>
        <taxon>Embryophyta</taxon>
        <taxon>Tracheophyta</taxon>
        <taxon>Spermatophyta</taxon>
        <taxon>Magnoliopsida</taxon>
        <taxon>eudicotyledons</taxon>
        <taxon>Gunneridae</taxon>
        <taxon>Pentapetalae</taxon>
        <taxon>rosids</taxon>
        <taxon>fabids</taxon>
        <taxon>Fabales</taxon>
        <taxon>Fabaceae</taxon>
        <taxon>Papilionoideae</taxon>
        <taxon>50 kb inversion clade</taxon>
        <taxon>NPAAA clade</taxon>
        <taxon>indigoferoid/millettioid clade</taxon>
        <taxon>Phaseoleae</taxon>
        <taxon>Glycine</taxon>
        <taxon>Glycine subgen. Soja</taxon>
    </lineage>
</organism>
<gene>
    <name evidence="5" type="ORF">glysoja_045249</name>
</gene>
<reference evidence="5" key="1">
    <citation type="submission" date="2014-07" db="EMBL/GenBank/DDBJ databases">
        <title>Identification of a novel salt tolerance gene in wild soybean by whole-genome sequencing.</title>
        <authorList>
            <person name="Lam H.-M."/>
            <person name="Qi X."/>
            <person name="Li M.-W."/>
            <person name="Liu X."/>
            <person name="Xie M."/>
            <person name="Ni M."/>
            <person name="Xu X."/>
        </authorList>
    </citation>
    <scope>NUCLEOTIDE SEQUENCE [LARGE SCALE GENOMIC DNA]</scope>
    <source>
        <tissue evidence="5">Root</tissue>
    </source>
</reference>
<evidence type="ECO:0000256" key="4">
    <source>
        <dbReference type="ARBA" id="ARBA00037868"/>
    </source>
</evidence>
<dbReference type="GO" id="GO:0012505">
    <property type="term" value="C:endomembrane system"/>
    <property type="evidence" value="ECO:0007669"/>
    <property type="project" value="UniProtKB-SubCell"/>
</dbReference>
<sequence>MTTNRVVSYDTAKEFADQIGIPFMETSAKDATNVEDAFMAMSTAIKNRYPLLFIIEWKNVDIKNKIT</sequence>
<dbReference type="PROSITE" id="PS51419">
    <property type="entry name" value="RAB"/>
    <property type="match status" value="1"/>
</dbReference>
<keyword evidence="2" id="KW-0547">Nucleotide-binding</keyword>
<dbReference type="GO" id="GO:0003924">
    <property type="term" value="F:GTPase activity"/>
    <property type="evidence" value="ECO:0007669"/>
    <property type="project" value="InterPro"/>
</dbReference>
<accession>A0A0B2P8K3</accession>
<dbReference type="GO" id="GO:0005525">
    <property type="term" value="F:GTP binding"/>
    <property type="evidence" value="ECO:0007669"/>
    <property type="project" value="UniProtKB-KW"/>
</dbReference>
<dbReference type="Pfam" id="PF00071">
    <property type="entry name" value="Ras"/>
    <property type="match status" value="1"/>
</dbReference>
<dbReference type="Proteomes" id="UP000053555">
    <property type="component" value="Unassembled WGS sequence"/>
</dbReference>
<dbReference type="InterPro" id="IPR050227">
    <property type="entry name" value="Rab"/>
</dbReference>
<name>A0A0B2P8K3_GLYSO</name>
<protein>
    <submittedName>
        <fullName evidence="5">Ras-related protein RABD2a</fullName>
    </submittedName>
</protein>
<dbReference type="AlphaFoldDB" id="A0A0B2P8K3"/>
<dbReference type="SUPFAM" id="SSF52540">
    <property type="entry name" value="P-loop containing nucleoside triphosphate hydrolases"/>
    <property type="match status" value="1"/>
</dbReference>
<dbReference type="InterPro" id="IPR027417">
    <property type="entry name" value="P-loop_NTPase"/>
</dbReference>
<dbReference type="PANTHER" id="PTHR47977">
    <property type="entry name" value="RAS-RELATED PROTEIN RAB"/>
    <property type="match status" value="1"/>
</dbReference>
<evidence type="ECO:0000256" key="3">
    <source>
        <dbReference type="ARBA" id="ARBA00023134"/>
    </source>
</evidence>
<evidence type="ECO:0000313" key="5">
    <source>
        <dbReference type="EMBL" id="KHN03894.1"/>
    </source>
</evidence>
<dbReference type="InterPro" id="IPR001806">
    <property type="entry name" value="Small_GTPase"/>
</dbReference>
<comment type="similarity">
    <text evidence="1">Belongs to the small GTPase superfamily. Rab family.</text>
</comment>
<evidence type="ECO:0000256" key="2">
    <source>
        <dbReference type="ARBA" id="ARBA00022741"/>
    </source>
</evidence>